<feature type="domain" description="DUF4213" evidence="3">
    <location>
        <begin position="192"/>
        <end position="272"/>
    </location>
</feature>
<dbReference type="InterPro" id="IPR007161">
    <property type="entry name" value="DUF364"/>
</dbReference>
<dbReference type="AlphaFoldDB" id="A0A7W6RFC3"/>
<dbReference type="Gene3D" id="3.40.50.11590">
    <property type="match status" value="1"/>
</dbReference>
<evidence type="ECO:0000259" key="3">
    <source>
        <dbReference type="Pfam" id="PF13938"/>
    </source>
</evidence>
<feature type="compositionally biased region" description="Pro residues" evidence="1">
    <location>
        <begin position="10"/>
        <end position="23"/>
    </location>
</feature>
<dbReference type="InterPro" id="IPR025251">
    <property type="entry name" value="DUF4213"/>
</dbReference>
<comment type="caution">
    <text evidence="4">The sequence shown here is derived from an EMBL/GenBank/DDBJ whole genome shotgun (WGS) entry which is preliminary data.</text>
</comment>
<gene>
    <name evidence="4" type="ORF">GGD89_003164</name>
</gene>
<dbReference type="RefSeq" id="WP_184047009.1">
    <property type="nucleotide sequence ID" value="NZ_JACIGK010000028.1"/>
</dbReference>
<sequence>MNPTAARATPPAPVAPPRPPPGPAAILYGPGAGDVEGLLIAFARALQRRGVRVGGLAQRTTRDAAGRKTGMGLLDLGGGPPHDIMQALGRQSGACSLDSQGLTGATSVLRDAVAAGVDLLVVSKFSHLEARGQGLAQDMLAAMAEGVPVLTLVPESHALDWLGFCGPTGHLLAPSLDACWRWWGPHGLETALAAHVPAGATARRVVIGFNWTLVEGPDGVGLAQTPRRAAHGCQPTPAPGDLAGRPLRDLAVGLGGADPVLRAVGAAAVNAAHNRRDTRGESANGLNLFATLAAEAEAPVSIGAFPGLTERLPRLRVVERTPGPGRDPVHAAATLLPGADAVLLTASTLANGTLPGLLARLRPGADVVMVGPGTPLAPVLFDHGVTMLAGLVVEDADGLARTVQEGGGARHLKRHGRTVVLRAPSA</sequence>
<evidence type="ECO:0000313" key="5">
    <source>
        <dbReference type="Proteomes" id="UP000554286"/>
    </source>
</evidence>
<proteinExistence type="predicted"/>
<accession>A0A7W6RFC3</accession>
<dbReference type="Pfam" id="PF13938">
    <property type="entry name" value="DUF4213"/>
    <property type="match status" value="1"/>
</dbReference>
<dbReference type="InterPro" id="IPR018912">
    <property type="entry name" value="DUF2478"/>
</dbReference>
<protein>
    <recommendedName>
        <fullName evidence="6">DUF2478 domain-containing protein</fullName>
    </recommendedName>
</protein>
<feature type="region of interest" description="Disordered" evidence="1">
    <location>
        <begin position="1"/>
        <end position="23"/>
    </location>
</feature>
<organism evidence="4 5">
    <name type="scientific">Roseospira visakhapatnamensis</name>
    <dbReference type="NCBI Taxonomy" id="390880"/>
    <lineage>
        <taxon>Bacteria</taxon>
        <taxon>Pseudomonadati</taxon>
        <taxon>Pseudomonadota</taxon>
        <taxon>Alphaproteobacteria</taxon>
        <taxon>Rhodospirillales</taxon>
        <taxon>Rhodospirillaceae</taxon>
        <taxon>Roseospira</taxon>
    </lineage>
</organism>
<dbReference type="Proteomes" id="UP000554286">
    <property type="component" value="Unassembled WGS sequence"/>
</dbReference>
<keyword evidence="5" id="KW-1185">Reference proteome</keyword>
<evidence type="ECO:0000259" key="2">
    <source>
        <dbReference type="Pfam" id="PF04016"/>
    </source>
</evidence>
<dbReference type="Pfam" id="PF10649">
    <property type="entry name" value="DUF2478"/>
    <property type="match status" value="1"/>
</dbReference>
<feature type="domain" description="Putative heavy-metal chelation" evidence="2">
    <location>
        <begin position="302"/>
        <end position="420"/>
    </location>
</feature>
<evidence type="ECO:0000313" key="4">
    <source>
        <dbReference type="EMBL" id="MBB4267520.1"/>
    </source>
</evidence>
<evidence type="ECO:0000256" key="1">
    <source>
        <dbReference type="SAM" id="MobiDB-lite"/>
    </source>
</evidence>
<dbReference type="SUPFAM" id="SSF159713">
    <property type="entry name" value="Dhaf3308-like"/>
    <property type="match status" value="1"/>
</dbReference>
<reference evidence="4 5" key="1">
    <citation type="submission" date="2020-08" db="EMBL/GenBank/DDBJ databases">
        <title>Genome sequencing of Purple Non-Sulfur Bacteria from various extreme environments.</title>
        <authorList>
            <person name="Mayer M."/>
        </authorList>
    </citation>
    <scope>NUCLEOTIDE SEQUENCE [LARGE SCALE GENOMIC DNA]</scope>
    <source>
        <strain evidence="4 5">JA131</strain>
    </source>
</reference>
<dbReference type="Gene3D" id="3.30.390.100">
    <property type="match status" value="1"/>
</dbReference>
<name>A0A7W6RFC3_9PROT</name>
<dbReference type="Pfam" id="PF04016">
    <property type="entry name" value="DUF364"/>
    <property type="match status" value="1"/>
</dbReference>
<dbReference type="EMBL" id="JACIGK010000028">
    <property type="protein sequence ID" value="MBB4267520.1"/>
    <property type="molecule type" value="Genomic_DNA"/>
</dbReference>
<evidence type="ECO:0008006" key="6">
    <source>
        <dbReference type="Google" id="ProtNLM"/>
    </source>
</evidence>